<protein>
    <recommendedName>
        <fullName evidence="3">PilZ domain-containing protein</fullName>
    </recommendedName>
</protein>
<comment type="caution">
    <text evidence="1">The sequence shown here is derived from an EMBL/GenBank/DDBJ whole genome shotgun (WGS) entry which is preliminary data.</text>
</comment>
<dbReference type="Proteomes" id="UP000320176">
    <property type="component" value="Unassembled WGS sequence"/>
</dbReference>
<dbReference type="AlphaFoldDB" id="A0A5C6B090"/>
<keyword evidence="2" id="KW-1185">Reference proteome</keyword>
<name>A0A5C6B090_9BACT</name>
<organism evidence="1 2">
    <name type="scientific">Stieleria varia</name>
    <dbReference type="NCBI Taxonomy" id="2528005"/>
    <lineage>
        <taxon>Bacteria</taxon>
        <taxon>Pseudomonadati</taxon>
        <taxon>Planctomycetota</taxon>
        <taxon>Planctomycetia</taxon>
        <taxon>Pirellulales</taxon>
        <taxon>Pirellulaceae</taxon>
        <taxon>Stieleria</taxon>
    </lineage>
</organism>
<gene>
    <name evidence="1" type="ORF">Pla52n_29140</name>
</gene>
<evidence type="ECO:0008006" key="3">
    <source>
        <dbReference type="Google" id="ProtNLM"/>
    </source>
</evidence>
<proteinExistence type="predicted"/>
<dbReference type="EMBL" id="SJPN01000003">
    <property type="protein sequence ID" value="TWU04869.1"/>
    <property type="molecule type" value="Genomic_DNA"/>
</dbReference>
<sequence>MLQPLADDLQPAGEPIQALSRDVTISGIGWISTVPVSDQYLSIDLFPDTHESRCVIVRVAHQLQSGPLYLGGGAVVVDWQ</sequence>
<evidence type="ECO:0000313" key="1">
    <source>
        <dbReference type="EMBL" id="TWU04869.1"/>
    </source>
</evidence>
<evidence type="ECO:0000313" key="2">
    <source>
        <dbReference type="Proteomes" id="UP000320176"/>
    </source>
</evidence>
<reference evidence="1 2" key="1">
    <citation type="submission" date="2019-02" db="EMBL/GenBank/DDBJ databases">
        <title>Deep-cultivation of Planctomycetes and their phenomic and genomic characterization uncovers novel biology.</title>
        <authorList>
            <person name="Wiegand S."/>
            <person name="Jogler M."/>
            <person name="Boedeker C."/>
            <person name="Pinto D."/>
            <person name="Vollmers J."/>
            <person name="Rivas-Marin E."/>
            <person name="Kohn T."/>
            <person name="Peeters S.H."/>
            <person name="Heuer A."/>
            <person name="Rast P."/>
            <person name="Oberbeckmann S."/>
            <person name="Bunk B."/>
            <person name="Jeske O."/>
            <person name="Meyerdierks A."/>
            <person name="Storesund J.E."/>
            <person name="Kallscheuer N."/>
            <person name="Luecker S."/>
            <person name="Lage O.M."/>
            <person name="Pohl T."/>
            <person name="Merkel B.J."/>
            <person name="Hornburger P."/>
            <person name="Mueller R.-W."/>
            <person name="Bruemmer F."/>
            <person name="Labrenz M."/>
            <person name="Spormann A.M."/>
            <person name="Op Den Camp H."/>
            <person name="Overmann J."/>
            <person name="Amann R."/>
            <person name="Jetten M.S.M."/>
            <person name="Mascher T."/>
            <person name="Medema M.H."/>
            <person name="Devos D.P."/>
            <person name="Kaster A.-K."/>
            <person name="Ovreas L."/>
            <person name="Rohde M."/>
            <person name="Galperin M.Y."/>
            <person name="Jogler C."/>
        </authorList>
    </citation>
    <scope>NUCLEOTIDE SEQUENCE [LARGE SCALE GENOMIC DNA]</scope>
    <source>
        <strain evidence="1 2">Pla52n</strain>
    </source>
</reference>
<accession>A0A5C6B090</accession>